<dbReference type="SMART" id="SM00020">
    <property type="entry name" value="Tryp_SPc"/>
    <property type="match status" value="1"/>
</dbReference>
<keyword evidence="8" id="KW-1015">Disulfide bond</keyword>
<dbReference type="Pfam" id="PF12248">
    <property type="entry name" value="Methyltransf_FA"/>
    <property type="match status" value="1"/>
</dbReference>
<proteinExistence type="inferred from homology"/>
<dbReference type="Gene3D" id="2.40.10.10">
    <property type="entry name" value="Trypsin-like serine proteases"/>
    <property type="match status" value="1"/>
</dbReference>
<evidence type="ECO:0000259" key="11">
    <source>
        <dbReference type="PROSITE" id="PS50240"/>
    </source>
</evidence>
<feature type="chain" id="PRO_5008135899" description="Peptidase S1 domain-containing protein" evidence="10">
    <location>
        <begin position="25"/>
        <end position="524"/>
    </location>
</feature>
<dbReference type="EnsemblMetazoa" id="AMAM008681-RA">
    <property type="protein sequence ID" value="AMAM008681-PA"/>
    <property type="gene ID" value="AMAM008681"/>
</dbReference>
<dbReference type="FunFam" id="2.40.10.10:FF:000146">
    <property type="entry name" value="Serine protease 53"/>
    <property type="match status" value="1"/>
</dbReference>
<dbReference type="PANTHER" id="PTHR24260:SF136">
    <property type="entry name" value="GH08193P-RELATED"/>
    <property type="match status" value="1"/>
</dbReference>
<keyword evidence="3" id="KW-0645">Protease</keyword>
<dbReference type="PANTHER" id="PTHR24260">
    <property type="match status" value="1"/>
</dbReference>
<dbReference type="InterPro" id="IPR022041">
    <property type="entry name" value="Methyltransf_FA"/>
</dbReference>
<dbReference type="PRINTS" id="PR00722">
    <property type="entry name" value="CHYMOTRYPSIN"/>
</dbReference>
<reference evidence="13" key="1">
    <citation type="submission" date="2013-09" db="EMBL/GenBank/DDBJ databases">
        <title>The Genome Sequence of Anopheles maculatus species B.</title>
        <authorList>
            <consortium name="The Broad Institute Genomics Platform"/>
            <person name="Neafsey D.E."/>
            <person name="Besansky N."/>
            <person name="Howell P."/>
            <person name="Walton C."/>
            <person name="Young S.K."/>
            <person name="Zeng Q."/>
            <person name="Gargeya S."/>
            <person name="Fitzgerald M."/>
            <person name="Haas B."/>
            <person name="Abouelleil A."/>
            <person name="Allen A.W."/>
            <person name="Alvarado L."/>
            <person name="Arachchi H.M."/>
            <person name="Berlin A.M."/>
            <person name="Chapman S.B."/>
            <person name="Gainer-Dewar J."/>
            <person name="Goldberg J."/>
            <person name="Griggs A."/>
            <person name="Gujja S."/>
            <person name="Hansen M."/>
            <person name="Howarth C."/>
            <person name="Imamovic A."/>
            <person name="Ireland A."/>
            <person name="Larimer J."/>
            <person name="McCowan C."/>
            <person name="Murphy C."/>
            <person name="Pearson M."/>
            <person name="Poon T.W."/>
            <person name="Priest M."/>
            <person name="Roberts A."/>
            <person name="Saif S."/>
            <person name="Shea T."/>
            <person name="Sisk P."/>
            <person name="Sykes S."/>
            <person name="Wortman J."/>
            <person name="Nusbaum C."/>
            <person name="Birren B."/>
        </authorList>
    </citation>
    <scope>NUCLEOTIDE SEQUENCE [LARGE SCALE GENOMIC DNA]</scope>
    <source>
        <strain evidence="13">maculatus3</strain>
    </source>
</reference>
<dbReference type="InterPro" id="IPR001314">
    <property type="entry name" value="Peptidase_S1A"/>
</dbReference>
<reference evidence="12" key="2">
    <citation type="submission" date="2020-05" db="UniProtKB">
        <authorList>
            <consortium name="EnsemblMetazoa"/>
        </authorList>
    </citation>
    <scope>IDENTIFICATION</scope>
    <source>
        <strain evidence="12">maculatus3</strain>
    </source>
</reference>
<evidence type="ECO:0000256" key="8">
    <source>
        <dbReference type="ARBA" id="ARBA00023157"/>
    </source>
</evidence>
<keyword evidence="6" id="KW-0720">Serine protease</keyword>
<dbReference type="GO" id="GO:0004252">
    <property type="term" value="F:serine-type endopeptidase activity"/>
    <property type="evidence" value="ECO:0007669"/>
    <property type="project" value="InterPro"/>
</dbReference>
<evidence type="ECO:0000256" key="10">
    <source>
        <dbReference type="SAM" id="SignalP"/>
    </source>
</evidence>
<dbReference type="InterPro" id="IPR043504">
    <property type="entry name" value="Peptidase_S1_PA_chymotrypsin"/>
</dbReference>
<name>A0A182SKP7_9DIPT</name>
<dbReference type="GO" id="GO:0005576">
    <property type="term" value="C:extracellular region"/>
    <property type="evidence" value="ECO:0007669"/>
    <property type="project" value="UniProtKB-SubCell"/>
</dbReference>
<keyword evidence="4 10" id="KW-0732">Signal</keyword>
<dbReference type="AlphaFoldDB" id="A0A182SKP7"/>
<evidence type="ECO:0000256" key="5">
    <source>
        <dbReference type="ARBA" id="ARBA00022801"/>
    </source>
</evidence>
<evidence type="ECO:0000256" key="6">
    <source>
        <dbReference type="ARBA" id="ARBA00022825"/>
    </source>
</evidence>
<dbReference type="Pfam" id="PF00089">
    <property type="entry name" value="Trypsin"/>
    <property type="match status" value="1"/>
</dbReference>
<dbReference type="VEuPathDB" id="VectorBase:AMAM008681"/>
<evidence type="ECO:0000256" key="4">
    <source>
        <dbReference type="ARBA" id="ARBA00022729"/>
    </source>
</evidence>
<feature type="signal peptide" evidence="10">
    <location>
        <begin position="1"/>
        <end position="24"/>
    </location>
</feature>
<feature type="domain" description="Peptidase S1" evidence="11">
    <location>
        <begin position="38"/>
        <end position="287"/>
    </location>
</feature>
<dbReference type="InterPro" id="IPR009003">
    <property type="entry name" value="Peptidase_S1_PA"/>
</dbReference>
<sequence length="524" mass="58396">MAGLWRSVCLVLVVFALALLKSSAQRCGQVQVLKQGLIFGGSASTPGMWPWHVALFHRESVTRTSYKCGGTIINRDTVLTAFHCVVDNQRPIAAGRLVARAGLFDLDVGGSTVQENRVFEIISPPGASARTFSDDIAILKMHTQFTYDDYVQPICIRSVPQDISQLVGAFGTVVGWGWTEHNSTSSALRQANIPVASADDCLASERNLFSQVLTTKVYCAGSRNGTSSCNGDSGGGMFFRMGGYWFQRGITSFSSVDENLSGICNSYGYVGYTDVAKYLDWMRDQGVRFEDPLQRAPISKPVLSDGSTTLLRLSVDPKTKKFLQQHKGNVLLRVQLNGRKVETVKGCLQYDNVPGYNETLEYFATDNFKHVGHTHNSKYIRVGMVGPTDGIIRFGKSRFPYGDSVSEICLSGWSNQKTEVNRHTRTSDSEYVNTPLKIQLTPNVLSKTRPMMFRLEVFDNGNVQLTKDGEKRPFLEFDDNHSKLDLDYIAFTKWNHDLFYYYDCPLNIDSPDIDDTVLLRCSLA</sequence>
<dbReference type="InterPro" id="IPR051333">
    <property type="entry name" value="CLIP_Serine_Protease"/>
</dbReference>
<dbReference type="PROSITE" id="PS50240">
    <property type="entry name" value="TRYPSIN_DOM"/>
    <property type="match status" value="1"/>
</dbReference>
<evidence type="ECO:0000256" key="2">
    <source>
        <dbReference type="ARBA" id="ARBA00022525"/>
    </source>
</evidence>
<dbReference type="GO" id="GO:0006508">
    <property type="term" value="P:proteolysis"/>
    <property type="evidence" value="ECO:0007669"/>
    <property type="project" value="UniProtKB-KW"/>
</dbReference>
<evidence type="ECO:0000256" key="9">
    <source>
        <dbReference type="ARBA" id="ARBA00024195"/>
    </source>
</evidence>
<dbReference type="SUPFAM" id="SSF50494">
    <property type="entry name" value="Trypsin-like serine proteases"/>
    <property type="match status" value="1"/>
</dbReference>
<keyword evidence="13" id="KW-1185">Reference proteome</keyword>
<comment type="similarity">
    <text evidence="9">Belongs to the peptidase S1 family. CLIP subfamily.</text>
</comment>
<evidence type="ECO:0000256" key="7">
    <source>
        <dbReference type="ARBA" id="ARBA00023145"/>
    </source>
</evidence>
<dbReference type="InterPro" id="IPR001254">
    <property type="entry name" value="Trypsin_dom"/>
</dbReference>
<evidence type="ECO:0000313" key="13">
    <source>
        <dbReference type="Proteomes" id="UP000075901"/>
    </source>
</evidence>
<evidence type="ECO:0000313" key="12">
    <source>
        <dbReference type="EnsemblMetazoa" id="AMAM008681-PA"/>
    </source>
</evidence>
<protein>
    <recommendedName>
        <fullName evidence="11">Peptidase S1 domain-containing protein</fullName>
    </recommendedName>
</protein>
<dbReference type="CDD" id="cd00190">
    <property type="entry name" value="Tryp_SPc"/>
    <property type="match status" value="1"/>
</dbReference>
<organism evidence="12 13">
    <name type="scientific">Anopheles maculatus</name>
    <dbReference type="NCBI Taxonomy" id="74869"/>
    <lineage>
        <taxon>Eukaryota</taxon>
        <taxon>Metazoa</taxon>
        <taxon>Ecdysozoa</taxon>
        <taxon>Arthropoda</taxon>
        <taxon>Hexapoda</taxon>
        <taxon>Insecta</taxon>
        <taxon>Pterygota</taxon>
        <taxon>Neoptera</taxon>
        <taxon>Endopterygota</taxon>
        <taxon>Diptera</taxon>
        <taxon>Nematocera</taxon>
        <taxon>Culicoidea</taxon>
        <taxon>Culicidae</taxon>
        <taxon>Anophelinae</taxon>
        <taxon>Anopheles</taxon>
        <taxon>Anopheles maculatus group</taxon>
    </lineage>
</organism>
<evidence type="ECO:0000256" key="3">
    <source>
        <dbReference type="ARBA" id="ARBA00022670"/>
    </source>
</evidence>
<keyword evidence="5" id="KW-0378">Hydrolase</keyword>
<accession>A0A182SKP7</accession>
<keyword evidence="7" id="KW-0865">Zymogen</keyword>
<evidence type="ECO:0000256" key="1">
    <source>
        <dbReference type="ARBA" id="ARBA00004613"/>
    </source>
</evidence>
<dbReference type="Proteomes" id="UP000075901">
    <property type="component" value="Unassembled WGS sequence"/>
</dbReference>
<keyword evidence="2" id="KW-0964">Secreted</keyword>
<comment type="subcellular location">
    <subcellularLocation>
        <location evidence="1">Secreted</location>
    </subcellularLocation>
</comment>